<keyword evidence="4" id="KW-0067">ATP-binding</keyword>
<evidence type="ECO:0000256" key="4">
    <source>
        <dbReference type="ARBA" id="ARBA00022840"/>
    </source>
</evidence>
<proteinExistence type="predicted"/>
<keyword evidence="2" id="KW-0547">Nucleotide-binding</keyword>
<dbReference type="EMBL" id="BLAL01000261">
    <property type="protein sequence ID" value="GES97857.1"/>
    <property type="molecule type" value="Genomic_DNA"/>
</dbReference>
<dbReference type="Proteomes" id="UP000615446">
    <property type="component" value="Unassembled WGS sequence"/>
</dbReference>
<evidence type="ECO:0000256" key="2">
    <source>
        <dbReference type="ARBA" id="ARBA00022741"/>
    </source>
</evidence>
<accession>A0A8H3LZI5</accession>
<sequence>MNEVTDAYGITQEPESKDYIIVSNINCKKGNFVCYAKHFQQNFQNWTRDNKDIDNFIRNTQLLCHDDVEKALEWIPYNKFYNINYIAEGRYKANWIDGIIIDLDYNDQNWERENQNMFVEMKRLNNLNNITSEFMNEVTDVYGITQDPESKDYIIVLNVDCKKCNFVCYAKYFQQNFQNWTSDNKDIDNFIRNIRLLCHDDIENALEWIPYNKFYNIDYIAEGKYKANWIDGIMIDLDYNDQNWERENQNMIVEIKRLDNSKNIALEFANKITKVHGITQDPETKDYMLILGEKCKICNNKCNAIHLQQKFQNWTSANWIDGNMIYWDYYNQNWKREGQNMIVKMKRLNNQKNIFLEFTDKITKVYGITRDSKTKDYMLVLDEKCKKCNIICNTIHFQQNFQNWTSGNDNIDKFIQDTQLSVHDDIRKVLEWIPYDKFCDIKCITKNKYKATWIDGNIINWNDRTQNWKRNQHIDVELKRINNAKDILTDEVVINAHGITQDPESKDYIIVLNEKCKKCTIVYCAEHFQQNFQNWTSEVSYKANRIDGNLIVYDNQNTIVEMEKLDSPKNVTVEFINKVKEDYNFYGMTQNQEIKDYTFVLNEKCDKCEYVCYARRFQQNFQNWTSEGMYKANWIDGTIIDWDYYNHNWKRKDQNMIVEMIRLNNLRNISLEFINKITKAYGITQDPELKDYIIVLNEKCKKCDFICYARRFQQNLQNWTSGNDDIDKFILNTQLLCHDNVEEIIEWIPYDKFHNIKYIAEGEMKRLNNPQNIALEFMKEIKRGYTKLYGITQNLETENYIMVLNFKSNERYSEQQFKNCVKNILIQDTILLSYNDIINTLEWIPYNKFYNIKYIAKGGFGKVYRANLIDENWKRIDQEKTVALKSLNNSKNVTLEFMKEIVLHNKVNNNPFIIKFYGVTQDPETKNYMMVLEYAEDGSLRNYLDTNFDKLNLKSKINYLYNIASGLENIHGNEIIHRDLHINNILKNQEVILITDMGLCRPADHNASENTKNNIYGVLPYIAPEILRGQSYTKAADIYSFGIVMYEVISGLPPYYDICHDNNLAIRICKGLRPTFRNIKVPKSIVHLIKKCLDANSLNRPTAIEIRDKLWEFKLDILTDAQKQIIEENNDNLSIDNISLTSSSYKTHPGAIYTSRLLNFDNLPEPKNSDDYYEQNDDIISNKFSGIDYLDSSKWNF</sequence>
<dbReference type="InterPro" id="IPR051681">
    <property type="entry name" value="Ser/Thr_Kinases-Pseudokinases"/>
</dbReference>
<dbReference type="SUPFAM" id="SSF56112">
    <property type="entry name" value="Protein kinase-like (PK-like)"/>
    <property type="match status" value="1"/>
</dbReference>
<feature type="domain" description="Protein kinase" evidence="5">
    <location>
        <begin position="849"/>
        <end position="1112"/>
    </location>
</feature>
<dbReference type="PANTHER" id="PTHR44329:SF288">
    <property type="entry name" value="MITOGEN-ACTIVATED PROTEIN KINASE KINASE KINASE 20"/>
    <property type="match status" value="1"/>
</dbReference>
<dbReference type="InterPro" id="IPR000719">
    <property type="entry name" value="Prot_kinase_dom"/>
</dbReference>
<reference evidence="6" key="1">
    <citation type="submission" date="2019-10" db="EMBL/GenBank/DDBJ databases">
        <title>Conservation and host-specific expression of non-tandemly repeated heterogenous ribosome RNA gene in arbuscular mycorrhizal fungi.</title>
        <authorList>
            <person name="Maeda T."/>
            <person name="Kobayashi Y."/>
            <person name="Nakagawa T."/>
            <person name="Ezawa T."/>
            <person name="Yamaguchi K."/>
            <person name="Bino T."/>
            <person name="Nishimoto Y."/>
            <person name="Shigenobu S."/>
            <person name="Kawaguchi M."/>
        </authorList>
    </citation>
    <scope>NUCLEOTIDE SEQUENCE</scope>
    <source>
        <strain evidence="6">HR1</strain>
    </source>
</reference>
<dbReference type="PANTHER" id="PTHR44329">
    <property type="entry name" value="SERINE/THREONINE-PROTEIN KINASE TNNI3K-RELATED"/>
    <property type="match status" value="1"/>
</dbReference>
<dbReference type="Gene3D" id="1.10.10.1010">
    <property type="entry name" value="Intein homing endonuclease, domain IV"/>
    <property type="match status" value="5"/>
</dbReference>
<protein>
    <submittedName>
        <fullName evidence="6">Kinase-like domain-containing protein</fullName>
    </submittedName>
</protein>
<dbReference type="Pfam" id="PF07714">
    <property type="entry name" value="PK_Tyr_Ser-Thr"/>
    <property type="match status" value="1"/>
</dbReference>
<evidence type="ECO:0000313" key="7">
    <source>
        <dbReference type="Proteomes" id="UP000615446"/>
    </source>
</evidence>
<dbReference type="GO" id="GO:0004674">
    <property type="term" value="F:protein serine/threonine kinase activity"/>
    <property type="evidence" value="ECO:0007669"/>
    <property type="project" value="TreeGrafter"/>
</dbReference>
<dbReference type="InterPro" id="IPR011009">
    <property type="entry name" value="Kinase-like_dom_sf"/>
</dbReference>
<dbReference type="PROSITE" id="PS50011">
    <property type="entry name" value="PROTEIN_KINASE_DOM"/>
    <property type="match status" value="1"/>
</dbReference>
<dbReference type="OrthoDB" id="4062651at2759"/>
<organism evidence="6 7">
    <name type="scientific">Rhizophagus clarus</name>
    <dbReference type="NCBI Taxonomy" id="94130"/>
    <lineage>
        <taxon>Eukaryota</taxon>
        <taxon>Fungi</taxon>
        <taxon>Fungi incertae sedis</taxon>
        <taxon>Mucoromycota</taxon>
        <taxon>Glomeromycotina</taxon>
        <taxon>Glomeromycetes</taxon>
        <taxon>Glomerales</taxon>
        <taxon>Glomeraceae</taxon>
        <taxon>Rhizophagus</taxon>
    </lineage>
</organism>
<evidence type="ECO:0000259" key="5">
    <source>
        <dbReference type="PROSITE" id="PS50011"/>
    </source>
</evidence>
<dbReference type="InterPro" id="IPR001245">
    <property type="entry name" value="Ser-Thr/Tyr_kinase_cat_dom"/>
</dbReference>
<keyword evidence="3 6" id="KW-0418">Kinase</keyword>
<name>A0A8H3LZI5_9GLOM</name>
<dbReference type="GO" id="GO:0005524">
    <property type="term" value="F:ATP binding"/>
    <property type="evidence" value="ECO:0007669"/>
    <property type="project" value="UniProtKB-KW"/>
</dbReference>
<gene>
    <name evidence="6" type="ORF">RCL2_002442500</name>
</gene>
<evidence type="ECO:0000313" key="6">
    <source>
        <dbReference type="EMBL" id="GES97857.1"/>
    </source>
</evidence>
<comment type="caution">
    <text evidence="6">The sequence shown here is derived from an EMBL/GenBank/DDBJ whole genome shotgun (WGS) entry which is preliminary data.</text>
</comment>
<evidence type="ECO:0000256" key="1">
    <source>
        <dbReference type="ARBA" id="ARBA00022679"/>
    </source>
</evidence>
<evidence type="ECO:0000256" key="3">
    <source>
        <dbReference type="ARBA" id="ARBA00022777"/>
    </source>
</evidence>
<keyword evidence="1" id="KW-0808">Transferase</keyword>
<dbReference type="Gene3D" id="1.10.510.10">
    <property type="entry name" value="Transferase(Phosphotransferase) domain 1"/>
    <property type="match status" value="1"/>
</dbReference>
<dbReference type="AlphaFoldDB" id="A0A8H3LZI5"/>